<dbReference type="Proteomes" id="UP001632038">
    <property type="component" value="Unassembled WGS sequence"/>
</dbReference>
<organism evidence="6 7">
    <name type="scientific">Castilleja foliolosa</name>
    <dbReference type="NCBI Taxonomy" id="1961234"/>
    <lineage>
        <taxon>Eukaryota</taxon>
        <taxon>Viridiplantae</taxon>
        <taxon>Streptophyta</taxon>
        <taxon>Embryophyta</taxon>
        <taxon>Tracheophyta</taxon>
        <taxon>Spermatophyta</taxon>
        <taxon>Magnoliopsida</taxon>
        <taxon>eudicotyledons</taxon>
        <taxon>Gunneridae</taxon>
        <taxon>Pentapetalae</taxon>
        <taxon>asterids</taxon>
        <taxon>lamiids</taxon>
        <taxon>Lamiales</taxon>
        <taxon>Orobanchaceae</taxon>
        <taxon>Pedicularideae</taxon>
        <taxon>Castillejinae</taxon>
        <taxon>Castilleja</taxon>
    </lineage>
</organism>
<sequence>MQQIVSETPLSSSPSPSSNTLLFPNDKPISSTTLPAKSYILKKCIALLNSCASSIPKLRQVHAFSIRRGVPLSSPDLGKHLIFALVSLSGPMHYARKVFDRIPQPNIFTWDTMIRGYAESEDPSPALHVYQQLRLSSVQPDTHTYPFLLKAFAKLTLLQEGEKLHCAALKDGFEGLMYVQNALVHFYGACGRAESALKVFDKIPQKDLVAWNSVINVHALNGMPNESLTLYRNMCLQNVKPDGFTLVSLLTACAELGALGLGMRAHVYMMKLGFVWNLHAANSLLVLYAKCGNIVDANKVFDGLEEKSVVSWTSLIVGLAVNGFGEKAIQLFREMEIRRLVPTEITFIGVLYACSHCGMVDEGFAYFDRMKKEYGIVPKIEHYGCMVDLMGRAGLVKKAYEYIREMPIKPNAVIWRTLLGACTITGNLTIGEVARDELRKRETKHCGDYVLLSNLYASERRWSDVHHVRRAMLKEGVKKVPGHSLVELANRTHEFVMGDKSHPQTKDIYAMLSEMTRLLRLEGYAPRTSNVLADIEEEEKEDALTYHSEKIAIAFALINTPRGTPIRIMKNLRVCGDCHIAIKLVSKIFERDIAVRDCSRFHHFRDGTCSCKDYW</sequence>
<feature type="repeat" description="PPR" evidence="3">
    <location>
        <begin position="106"/>
        <end position="140"/>
    </location>
</feature>
<dbReference type="Pfam" id="PF13041">
    <property type="entry name" value="PPR_2"/>
    <property type="match status" value="3"/>
</dbReference>
<feature type="domain" description="DYW" evidence="5">
    <location>
        <begin position="523"/>
        <end position="615"/>
    </location>
</feature>
<evidence type="ECO:0000256" key="2">
    <source>
        <dbReference type="ARBA" id="ARBA00022737"/>
    </source>
</evidence>
<dbReference type="PANTHER" id="PTHR47926:SF507">
    <property type="entry name" value="DYW DOMAIN-CONTAINING PROTEIN"/>
    <property type="match status" value="1"/>
</dbReference>
<dbReference type="NCBIfam" id="TIGR00756">
    <property type="entry name" value="PPR"/>
    <property type="match status" value="4"/>
</dbReference>
<proteinExistence type="inferred from homology"/>
<evidence type="ECO:0000256" key="1">
    <source>
        <dbReference type="ARBA" id="ARBA00006643"/>
    </source>
</evidence>
<name>A0ABD3DTP8_9LAMI</name>
<evidence type="ECO:0000256" key="3">
    <source>
        <dbReference type="PROSITE-ProRule" id="PRU00708"/>
    </source>
</evidence>
<feature type="repeat" description="PPR" evidence="3">
    <location>
        <begin position="308"/>
        <end position="342"/>
    </location>
</feature>
<reference evidence="7" key="1">
    <citation type="journal article" date="2024" name="IScience">
        <title>Strigolactones Initiate the Formation of Haustorium-like Structures in Castilleja.</title>
        <authorList>
            <person name="Buerger M."/>
            <person name="Peterson D."/>
            <person name="Chory J."/>
        </authorList>
    </citation>
    <scope>NUCLEOTIDE SEQUENCE [LARGE SCALE GENOMIC DNA]</scope>
</reference>
<dbReference type="PROSITE" id="PS51375">
    <property type="entry name" value="PPR"/>
    <property type="match status" value="3"/>
</dbReference>
<evidence type="ECO:0000313" key="7">
    <source>
        <dbReference type="Proteomes" id="UP001632038"/>
    </source>
</evidence>
<accession>A0ABD3DTP8</accession>
<dbReference type="Pfam" id="PF20430">
    <property type="entry name" value="Eplus_motif"/>
    <property type="match status" value="1"/>
</dbReference>
<feature type="region of interest" description="Disordered" evidence="4">
    <location>
        <begin position="1"/>
        <end position="24"/>
    </location>
</feature>
<dbReference type="InterPro" id="IPR032867">
    <property type="entry name" value="DYW_dom"/>
</dbReference>
<protein>
    <recommendedName>
        <fullName evidence="5">DYW domain-containing protein</fullName>
    </recommendedName>
</protein>
<dbReference type="InterPro" id="IPR046848">
    <property type="entry name" value="E_motif"/>
</dbReference>
<evidence type="ECO:0000313" key="6">
    <source>
        <dbReference type="EMBL" id="KAL3644244.1"/>
    </source>
</evidence>
<dbReference type="EMBL" id="JAVIJP010000015">
    <property type="protein sequence ID" value="KAL3644244.1"/>
    <property type="molecule type" value="Genomic_DNA"/>
</dbReference>
<keyword evidence="2" id="KW-0677">Repeat</keyword>
<dbReference type="Pfam" id="PF01535">
    <property type="entry name" value="PPR"/>
    <property type="match status" value="2"/>
</dbReference>
<evidence type="ECO:0000259" key="5">
    <source>
        <dbReference type="Pfam" id="PF14432"/>
    </source>
</evidence>
<dbReference type="InterPro" id="IPR002885">
    <property type="entry name" value="PPR_rpt"/>
</dbReference>
<comment type="caution">
    <text evidence="6">The sequence shown here is derived from an EMBL/GenBank/DDBJ whole genome shotgun (WGS) entry which is preliminary data.</text>
</comment>
<keyword evidence="7" id="KW-1185">Reference proteome</keyword>
<feature type="compositionally biased region" description="Polar residues" evidence="4">
    <location>
        <begin position="1"/>
        <end position="10"/>
    </location>
</feature>
<dbReference type="FunFam" id="1.25.40.10:FF:000427">
    <property type="entry name" value="Pentatricopeptide repeat-containing protein chloroplastic"/>
    <property type="match status" value="1"/>
</dbReference>
<dbReference type="Pfam" id="PF14432">
    <property type="entry name" value="DYW_deaminase"/>
    <property type="match status" value="1"/>
</dbReference>
<dbReference type="InterPro" id="IPR046960">
    <property type="entry name" value="PPR_At4g14850-like_plant"/>
</dbReference>
<dbReference type="InterPro" id="IPR011990">
    <property type="entry name" value="TPR-like_helical_dom_sf"/>
</dbReference>
<dbReference type="Gene3D" id="1.25.40.10">
    <property type="entry name" value="Tetratricopeptide repeat domain"/>
    <property type="match status" value="3"/>
</dbReference>
<feature type="repeat" description="PPR" evidence="3">
    <location>
        <begin position="207"/>
        <end position="241"/>
    </location>
</feature>
<dbReference type="InterPro" id="IPR046849">
    <property type="entry name" value="E2_motif"/>
</dbReference>
<comment type="similarity">
    <text evidence="1">Belongs to the PPR family. PCMP-H subfamily.</text>
</comment>
<dbReference type="FunFam" id="1.25.40.10:FF:000366">
    <property type="entry name" value="Pentatricopeptide (PPR) repeat-containing protein"/>
    <property type="match status" value="1"/>
</dbReference>
<dbReference type="FunFam" id="1.25.40.10:FF:000031">
    <property type="entry name" value="Pentatricopeptide repeat-containing protein mitochondrial"/>
    <property type="match status" value="1"/>
</dbReference>
<gene>
    <name evidence="6" type="ORF">CASFOL_012176</name>
</gene>
<evidence type="ECO:0000256" key="4">
    <source>
        <dbReference type="SAM" id="MobiDB-lite"/>
    </source>
</evidence>
<dbReference type="AlphaFoldDB" id="A0ABD3DTP8"/>
<dbReference type="Pfam" id="PF20431">
    <property type="entry name" value="E_motif"/>
    <property type="match status" value="1"/>
</dbReference>
<dbReference type="PANTHER" id="PTHR47926">
    <property type="entry name" value="PENTATRICOPEPTIDE REPEAT-CONTAINING PROTEIN"/>
    <property type="match status" value="1"/>
</dbReference>